<dbReference type="PANTHER" id="PTHR32361">
    <property type="entry name" value="FERRIC/CUPRIC REDUCTASE TRANSMEMBRANE COMPONENT"/>
    <property type="match status" value="1"/>
</dbReference>
<dbReference type="SUPFAM" id="SSF63380">
    <property type="entry name" value="Riboflavin synthase domain-like"/>
    <property type="match status" value="1"/>
</dbReference>
<feature type="transmembrane region" description="Helical" evidence="10">
    <location>
        <begin position="135"/>
        <end position="155"/>
    </location>
</feature>
<evidence type="ECO:0000256" key="3">
    <source>
        <dbReference type="ARBA" id="ARBA00022448"/>
    </source>
</evidence>
<dbReference type="EMBL" id="KZ679263">
    <property type="protein sequence ID" value="PTB40388.1"/>
    <property type="molecule type" value="Genomic_DNA"/>
</dbReference>
<evidence type="ECO:0000256" key="1">
    <source>
        <dbReference type="ARBA" id="ARBA00004651"/>
    </source>
</evidence>
<dbReference type="GO" id="GO:0005886">
    <property type="term" value="C:plasma membrane"/>
    <property type="evidence" value="ECO:0007669"/>
    <property type="project" value="UniProtKB-SubCell"/>
</dbReference>
<feature type="domain" description="FAD-binding FR-type" evidence="11">
    <location>
        <begin position="205"/>
        <end position="319"/>
    </location>
</feature>
<evidence type="ECO:0000256" key="6">
    <source>
        <dbReference type="ARBA" id="ARBA00022989"/>
    </source>
</evidence>
<feature type="transmembrane region" description="Helical" evidence="10">
    <location>
        <begin position="162"/>
        <end position="183"/>
    </location>
</feature>
<feature type="transmembrane region" description="Helical" evidence="10">
    <location>
        <begin position="325"/>
        <end position="342"/>
    </location>
</feature>
<sequence>MDAAIICSIFVLLPAKAIGYCFLVNRHRLIGPFTVASAFLQLIYVGSNIVSLVYGINSVVEAASRAGTLALINLAPLYFSTHLSFLADIFGVSLATYRQLHRSCGLVAVAHVIFHGAFALAHRSHLTKEVSSTDWYSLIGAIAMILLVLLSISFFRKRWYEIFLRLHQTLSIAVMVFVIRHLISVPDFQWIPVYIFIGIFFSLAAFYIMILIYRNTKLGKNFARLRATGKDGIMTAIIEMPRPLIINPGQYLNIWVPSLSLFSSHPFTVTSWAPFPQEKVELLIEERSGFTAKLFRHSCKTQNGYRVFFSGPHGSSIPDWEFDSVLIFATGFGIATILPYLIKLCHGYKERKGRSKRIHLVWKVYLVGE</sequence>
<dbReference type="InterPro" id="IPR051410">
    <property type="entry name" value="Ferric/Cupric_Reductase"/>
</dbReference>
<accession>A0A2T3Z6F5</accession>
<dbReference type="InterPro" id="IPR017938">
    <property type="entry name" value="Riboflavin_synthase-like_b-brl"/>
</dbReference>
<dbReference type="InterPro" id="IPR017927">
    <property type="entry name" value="FAD-bd_FR_type"/>
</dbReference>
<evidence type="ECO:0000313" key="13">
    <source>
        <dbReference type="Proteomes" id="UP000240493"/>
    </source>
</evidence>
<feature type="transmembrane region" description="Helical" evidence="10">
    <location>
        <begin position="189"/>
        <end position="213"/>
    </location>
</feature>
<dbReference type="GO" id="GO:0006826">
    <property type="term" value="P:iron ion transport"/>
    <property type="evidence" value="ECO:0007669"/>
    <property type="project" value="TreeGrafter"/>
</dbReference>
<feature type="transmembrane region" description="Helical" evidence="10">
    <location>
        <begin position="252"/>
        <end position="273"/>
    </location>
</feature>
<organism evidence="12 13">
    <name type="scientific">Trichoderma asperellum (strain ATCC 204424 / CBS 433.97 / NBRC 101777)</name>
    <dbReference type="NCBI Taxonomy" id="1042311"/>
    <lineage>
        <taxon>Eukaryota</taxon>
        <taxon>Fungi</taxon>
        <taxon>Dikarya</taxon>
        <taxon>Ascomycota</taxon>
        <taxon>Pezizomycotina</taxon>
        <taxon>Sordariomycetes</taxon>
        <taxon>Hypocreomycetidae</taxon>
        <taxon>Hypocreales</taxon>
        <taxon>Hypocreaceae</taxon>
        <taxon>Trichoderma</taxon>
    </lineage>
</organism>
<evidence type="ECO:0000256" key="8">
    <source>
        <dbReference type="ARBA" id="ARBA00023136"/>
    </source>
</evidence>
<dbReference type="OrthoDB" id="4494341at2759"/>
<dbReference type="Pfam" id="PF08022">
    <property type="entry name" value="FAD_binding_8"/>
    <property type="match status" value="1"/>
</dbReference>
<keyword evidence="3" id="KW-0813">Transport</keyword>
<keyword evidence="8 10" id="KW-0472">Membrane</keyword>
<proteinExistence type="predicted"/>
<keyword evidence="5 10" id="KW-0812">Transmembrane</keyword>
<dbReference type="Pfam" id="PF01794">
    <property type="entry name" value="Ferric_reduct"/>
    <property type="match status" value="1"/>
</dbReference>
<evidence type="ECO:0000259" key="11">
    <source>
        <dbReference type="PROSITE" id="PS51384"/>
    </source>
</evidence>
<dbReference type="PROSITE" id="PS51384">
    <property type="entry name" value="FAD_FR"/>
    <property type="match status" value="1"/>
</dbReference>
<keyword evidence="6 10" id="KW-1133">Transmembrane helix</keyword>
<dbReference type="STRING" id="1042311.A0A2T3Z6F5"/>
<protein>
    <recommendedName>
        <fullName evidence="2">ferric-chelate reductase (NADPH)</fullName>
        <ecNumber evidence="2">1.16.1.9</ecNumber>
    </recommendedName>
</protein>
<dbReference type="AlphaFoldDB" id="A0A2T3Z6F5"/>
<dbReference type="InterPro" id="IPR013130">
    <property type="entry name" value="Fe3_Rdtase_TM_dom"/>
</dbReference>
<dbReference type="EC" id="1.16.1.9" evidence="2"/>
<comment type="catalytic activity">
    <reaction evidence="9">
        <text>2 a Fe(II)-siderophore + NADP(+) + H(+) = 2 a Fe(III)-siderophore + NADPH</text>
        <dbReference type="Rhea" id="RHEA:28795"/>
        <dbReference type="Rhea" id="RHEA-COMP:11342"/>
        <dbReference type="Rhea" id="RHEA-COMP:11344"/>
        <dbReference type="ChEBI" id="CHEBI:15378"/>
        <dbReference type="ChEBI" id="CHEBI:29033"/>
        <dbReference type="ChEBI" id="CHEBI:29034"/>
        <dbReference type="ChEBI" id="CHEBI:57783"/>
        <dbReference type="ChEBI" id="CHEBI:58349"/>
        <dbReference type="EC" id="1.16.1.9"/>
    </reaction>
</comment>
<evidence type="ECO:0000313" key="12">
    <source>
        <dbReference type="EMBL" id="PTB40388.1"/>
    </source>
</evidence>
<dbReference type="GO" id="GO:0015677">
    <property type="term" value="P:copper ion import"/>
    <property type="evidence" value="ECO:0007669"/>
    <property type="project" value="TreeGrafter"/>
</dbReference>
<dbReference type="PANTHER" id="PTHR32361:SF26">
    <property type="entry name" value="FAD-BINDING 8 DOMAIN-CONTAINING PROTEIN-RELATED"/>
    <property type="match status" value="1"/>
</dbReference>
<evidence type="ECO:0000256" key="9">
    <source>
        <dbReference type="ARBA" id="ARBA00048483"/>
    </source>
</evidence>
<reference evidence="12 13" key="1">
    <citation type="submission" date="2016-07" db="EMBL/GenBank/DDBJ databases">
        <title>Multiple horizontal gene transfer events from other fungi enriched the ability of initially mycotrophic Trichoderma (Ascomycota) to feed on dead plant biomass.</title>
        <authorList>
            <consortium name="DOE Joint Genome Institute"/>
            <person name="Aerts A."/>
            <person name="Atanasova L."/>
            <person name="Chenthamara K."/>
            <person name="Zhang J."/>
            <person name="Grujic M."/>
            <person name="Henrissat B."/>
            <person name="Kuo A."/>
            <person name="Salamov A."/>
            <person name="Lipzen A."/>
            <person name="Labutti K."/>
            <person name="Barry K."/>
            <person name="Miao Y."/>
            <person name="Rahimi M.J."/>
            <person name="Shen Q."/>
            <person name="Grigoriev I.V."/>
            <person name="Kubicek C.P."/>
            <person name="Druzhinina I.S."/>
        </authorList>
    </citation>
    <scope>NUCLEOTIDE SEQUENCE [LARGE SCALE GENOMIC DNA]</scope>
    <source>
        <strain evidence="12 13">CBS 433.97</strain>
    </source>
</reference>
<evidence type="ECO:0000256" key="2">
    <source>
        <dbReference type="ARBA" id="ARBA00012668"/>
    </source>
</evidence>
<gene>
    <name evidence="12" type="ORF">M441DRAFT_70199</name>
</gene>
<feature type="transmembrane region" description="Helical" evidence="10">
    <location>
        <begin position="78"/>
        <end position="97"/>
    </location>
</feature>
<dbReference type="InterPro" id="IPR013112">
    <property type="entry name" value="FAD-bd_8"/>
</dbReference>
<comment type="subcellular location">
    <subcellularLocation>
        <location evidence="1">Cell membrane</location>
        <topology evidence="1">Multi-pass membrane protein</topology>
    </subcellularLocation>
</comment>
<evidence type="ECO:0000256" key="7">
    <source>
        <dbReference type="ARBA" id="ARBA00023065"/>
    </source>
</evidence>
<keyword evidence="7" id="KW-0406">Ion transport</keyword>
<dbReference type="Gene3D" id="3.40.50.80">
    <property type="entry name" value="Nucleotide-binding domain of ferredoxin-NADP reductase (FNR) module"/>
    <property type="match status" value="1"/>
</dbReference>
<keyword evidence="13" id="KW-1185">Reference proteome</keyword>
<dbReference type="Proteomes" id="UP000240493">
    <property type="component" value="Unassembled WGS sequence"/>
</dbReference>
<name>A0A2T3Z6F5_TRIA4</name>
<evidence type="ECO:0000256" key="5">
    <source>
        <dbReference type="ARBA" id="ARBA00022692"/>
    </source>
</evidence>
<feature type="transmembrane region" description="Helical" evidence="10">
    <location>
        <begin position="104"/>
        <end position="123"/>
    </location>
</feature>
<dbReference type="GO" id="GO:0006879">
    <property type="term" value="P:intracellular iron ion homeostasis"/>
    <property type="evidence" value="ECO:0007669"/>
    <property type="project" value="TreeGrafter"/>
</dbReference>
<keyword evidence="4" id="KW-1003">Cell membrane</keyword>
<dbReference type="Gene3D" id="2.40.30.10">
    <property type="entry name" value="Translation factors"/>
    <property type="match status" value="1"/>
</dbReference>
<evidence type="ECO:0000256" key="10">
    <source>
        <dbReference type="SAM" id="Phobius"/>
    </source>
</evidence>
<dbReference type="CDD" id="cd06186">
    <property type="entry name" value="NOX_Duox_like_FAD_NADP"/>
    <property type="match status" value="1"/>
</dbReference>
<dbReference type="InterPro" id="IPR039261">
    <property type="entry name" value="FNR_nucleotide-bd"/>
</dbReference>
<evidence type="ECO:0000256" key="4">
    <source>
        <dbReference type="ARBA" id="ARBA00022475"/>
    </source>
</evidence>
<dbReference type="GO" id="GO:0052851">
    <property type="term" value="F:ferric-chelate reductase (NADPH) activity"/>
    <property type="evidence" value="ECO:0007669"/>
    <property type="project" value="UniProtKB-EC"/>
</dbReference>